<gene>
    <name evidence="2" type="ORF">FSP39_005222</name>
</gene>
<protein>
    <submittedName>
        <fullName evidence="2">Uncharacterized protein</fullName>
    </submittedName>
</protein>
<accession>A0AA88XZD0</accession>
<keyword evidence="1" id="KW-0732">Signal</keyword>
<dbReference type="EMBL" id="VSWD01000008">
    <property type="protein sequence ID" value="KAK3094703.1"/>
    <property type="molecule type" value="Genomic_DNA"/>
</dbReference>
<dbReference type="Proteomes" id="UP001186944">
    <property type="component" value="Unassembled WGS sequence"/>
</dbReference>
<dbReference type="Gene3D" id="3.30.70.1820">
    <property type="entry name" value="L1 transposable element, RRM domain"/>
    <property type="match status" value="1"/>
</dbReference>
<keyword evidence="3" id="KW-1185">Reference proteome</keyword>
<organism evidence="2 3">
    <name type="scientific">Pinctada imbricata</name>
    <name type="common">Atlantic pearl-oyster</name>
    <name type="synonym">Pinctada martensii</name>
    <dbReference type="NCBI Taxonomy" id="66713"/>
    <lineage>
        <taxon>Eukaryota</taxon>
        <taxon>Metazoa</taxon>
        <taxon>Spiralia</taxon>
        <taxon>Lophotrochozoa</taxon>
        <taxon>Mollusca</taxon>
        <taxon>Bivalvia</taxon>
        <taxon>Autobranchia</taxon>
        <taxon>Pteriomorphia</taxon>
        <taxon>Pterioida</taxon>
        <taxon>Pterioidea</taxon>
        <taxon>Pteriidae</taxon>
        <taxon>Pinctada</taxon>
    </lineage>
</organism>
<name>A0AA88XZD0_PINIB</name>
<proteinExistence type="predicted"/>
<feature type="signal peptide" evidence="1">
    <location>
        <begin position="1"/>
        <end position="18"/>
    </location>
</feature>
<evidence type="ECO:0000313" key="2">
    <source>
        <dbReference type="EMBL" id="KAK3094703.1"/>
    </source>
</evidence>
<reference evidence="2" key="1">
    <citation type="submission" date="2019-08" db="EMBL/GenBank/DDBJ databases">
        <title>The improved chromosome-level genome for the pearl oyster Pinctada fucata martensii using PacBio sequencing and Hi-C.</title>
        <authorList>
            <person name="Zheng Z."/>
        </authorList>
    </citation>
    <scope>NUCLEOTIDE SEQUENCE</scope>
    <source>
        <strain evidence="2">ZZ-2019</strain>
        <tissue evidence="2">Adductor muscle</tissue>
    </source>
</reference>
<sequence length="357" mass="40638">MSIAFLLIYALISPSACAKTDIYKGVINPNPKETPKEQRKLVQLSLDNISSTLKKALVSDKPATKKTKRTSSTDTVGEIIIGDELKSIHERLDEMSEQMKCMVHKTDIEEIVKKTVKETVDQLKGEIKSELMSEMKEEIMSELKTEMDECIGESAANLSEKIGVNSEKVDGINLDVDVLREKIVKQSTEIRHLQENLNKTSKMVQSALQLANHNQQYSQKNNIKIVGWKESPRENLRSDLCKILKDKGGLDIDPSTVLAIHRIPGGSRGQRPVIVKFINSEIKTKVIKKRQTLKSVFMMHEHVTQMNVNLIKSLKENERVDSAWYFNCNVYALDINGDRHKLEICDDINQKFRHIRL</sequence>
<evidence type="ECO:0000256" key="1">
    <source>
        <dbReference type="SAM" id="SignalP"/>
    </source>
</evidence>
<comment type="caution">
    <text evidence="2">The sequence shown here is derived from an EMBL/GenBank/DDBJ whole genome shotgun (WGS) entry which is preliminary data.</text>
</comment>
<dbReference type="AlphaFoldDB" id="A0AA88XZD0"/>
<evidence type="ECO:0000313" key="3">
    <source>
        <dbReference type="Proteomes" id="UP001186944"/>
    </source>
</evidence>
<feature type="chain" id="PRO_5041634270" evidence="1">
    <location>
        <begin position="19"/>
        <end position="357"/>
    </location>
</feature>